<dbReference type="RefSeq" id="WP_145077570.1">
    <property type="nucleotide sequence ID" value="NZ_CP036425.1"/>
</dbReference>
<keyword evidence="1" id="KW-0732">Signal</keyword>
<dbReference type="OrthoDB" id="240795at2"/>
<evidence type="ECO:0000313" key="2">
    <source>
        <dbReference type="EMBL" id="QDU34042.1"/>
    </source>
</evidence>
<dbReference type="KEGG" id="pcor:KS4_21040"/>
<accession>A0A517YV55</accession>
<dbReference type="Proteomes" id="UP000317369">
    <property type="component" value="Chromosome"/>
</dbReference>
<dbReference type="EMBL" id="CP036425">
    <property type="protein sequence ID" value="QDU34042.1"/>
    <property type="molecule type" value="Genomic_DNA"/>
</dbReference>
<sequence length="917" mass="104998" precursor="true">MRKTCLWLVGVLLLSVYGAGVCDAQVSVGSRRLIHFFDFEERASNNFEQMPRYWYETGRDAQTAVQSFMMQPLHREMTGRMGYPIFNELGFDQTHQLSGEYSLGMKVKDGDVGMFLEVGAIPVVPNSDYLMTFHVKTEALHRANARVRVYFVDTKGERIGESVVASEAIRTQGEWTLVKLKLLGNYDRAAYLGMELDIEQPTDQVDHPLGKRQIVLEDIEGGAWFDDIGVWQVPHIQVKTQSEVNVVNWPERPRLDLQIRDLTGHRLLADVKVYDYRLEEVASQRRVVGGGMPKSWTWEPGLKEFGWYLVDMRIYEQKFYRSNRESVPVAWTRSAFLWTPELRNAVGAEGRRFAIINDDADSHQLGLISKMLLRVGVKVLTLNVWDEETSPDGIVARYKQIEQIASDVYRSGGQLVLSLDPLPKLLSQSEELDAKQSLVMFQREEALWRQHIAPMMMRLGQRISNWQIGYSEDPDAFYFDKLDEKVSGARSRLRSMVPTPDLMLPWELNQARPMDVDDKEDVTYLLRASEGIAPNELGAYLEEWQTDRPPFWVYFPSLDASRYRHVDRVSDLVKRMLYAWREDPNVLAIRRPWTRAAERRNAVLPDPILGAFSQLGQLLAERQVVEELPLERGLKGLVLDGRQGGMLAVWDDLADGRERELSMYLGESPVLVDVWGNRTSLELKGGKHHIKLSKVPVFVEGIDTKLAMFRASFKLSEPFIESKQMMHERKILLKNPWNRTISGYLQVKGPERWKMEPVRQFFSIPAGQKNSLSIKLRFPLSETSGDKQLVARFKFTADMDYQIDMGTPMELGLEGIDFSATLSLRPGLQEGATDAVLVCLISNRSLDEVTLYSFASIQGKRRQEVPVPKLMPGETVMRRFYFEDVEEALKKFSVRVGVREVDGPAVLNQKITYGTYE</sequence>
<feature type="signal peptide" evidence="1">
    <location>
        <begin position="1"/>
        <end position="24"/>
    </location>
</feature>
<organism evidence="2 3">
    <name type="scientific">Poriferisphaera corsica</name>
    <dbReference type="NCBI Taxonomy" id="2528020"/>
    <lineage>
        <taxon>Bacteria</taxon>
        <taxon>Pseudomonadati</taxon>
        <taxon>Planctomycetota</taxon>
        <taxon>Phycisphaerae</taxon>
        <taxon>Phycisphaerales</taxon>
        <taxon>Phycisphaeraceae</taxon>
        <taxon>Poriferisphaera</taxon>
    </lineage>
</organism>
<evidence type="ECO:0000256" key="1">
    <source>
        <dbReference type="SAM" id="SignalP"/>
    </source>
</evidence>
<reference evidence="2 3" key="1">
    <citation type="submission" date="2019-02" db="EMBL/GenBank/DDBJ databases">
        <title>Deep-cultivation of Planctomycetes and their phenomic and genomic characterization uncovers novel biology.</title>
        <authorList>
            <person name="Wiegand S."/>
            <person name="Jogler M."/>
            <person name="Boedeker C."/>
            <person name="Pinto D."/>
            <person name="Vollmers J."/>
            <person name="Rivas-Marin E."/>
            <person name="Kohn T."/>
            <person name="Peeters S.H."/>
            <person name="Heuer A."/>
            <person name="Rast P."/>
            <person name="Oberbeckmann S."/>
            <person name="Bunk B."/>
            <person name="Jeske O."/>
            <person name="Meyerdierks A."/>
            <person name="Storesund J.E."/>
            <person name="Kallscheuer N."/>
            <person name="Luecker S."/>
            <person name="Lage O.M."/>
            <person name="Pohl T."/>
            <person name="Merkel B.J."/>
            <person name="Hornburger P."/>
            <person name="Mueller R.-W."/>
            <person name="Bruemmer F."/>
            <person name="Labrenz M."/>
            <person name="Spormann A.M."/>
            <person name="Op den Camp H."/>
            <person name="Overmann J."/>
            <person name="Amann R."/>
            <person name="Jetten M.S.M."/>
            <person name="Mascher T."/>
            <person name="Medema M.H."/>
            <person name="Devos D.P."/>
            <person name="Kaster A.-K."/>
            <person name="Ovreas L."/>
            <person name="Rohde M."/>
            <person name="Galperin M.Y."/>
            <person name="Jogler C."/>
        </authorList>
    </citation>
    <scope>NUCLEOTIDE SEQUENCE [LARGE SCALE GENOMIC DNA]</scope>
    <source>
        <strain evidence="2 3">KS4</strain>
    </source>
</reference>
<proteinExistence type="predicted"/>
<keyword evidence="3" id="KW-1185">Reference proteome</keyword>
<dbReference type="AlphaFoldDB" id="A0A517YV55"/>
<gene>
    <name evidence="2" type="ORF">KS4_21040</name>
</gene>
<protein>
    <submittedName>
        <fullName evidence="2">Uncharacterized protein</fullName>
    </submittedName>
</protein>
<feature type="chain" id="PRO_5021851283" evidence="1">
    <location>
        <begin position="25"/>
        <end position="917"/>
    </location>
</feature>
<name>A0A517YV55_9BACT</name>
<dbReference type="Gene3D" id="2.60.120.260">
    <property type="entry name" value="Galactose-binding domain-like"/>
    <property type="match status" value="1"/>
</dbReference>
<evidence type="ECO:0000313" key="3">
    <source>
        <dbReference type="Proteomes" id="UP000317369"/>
    </source>
</evidence>